<dbReference type="EMBL" id="FQNC01000084">
    <property type="protein sequence ID" value="SGZ22271.1"/>
    <property type="molecule type" value="Genomic_DNA"/>
</dbReference>
<gene>
    <name evidence="2" type="primary">BQ5605_C022g09465</name>
    <name evidence="2" type="ORF">BQ5605_C022G09465</name>
</gene>
<dbReference type="AlphaFoldDB" id="A0A2X0NDF1"/>
<proteinExistence type="predicted"/>
<keyword evidence="3" id="KW-1185">Reference proteome</keyword>
<feature type="compositionally biased region" description="Polar residues" evidence="1">
    <location>
        <begin position="47"/>
        <end position="59"/>
    </location>
</feature>
<feature type="region of interest" description="Disordered" evidence="1">
    <location>
        <begin position="46"/>
        <end position="67"/>
    </location>
</feature>
<evidence type="ECO:0000313" key="3">
    <source>
        <dbReference type="Proteomes" id="UP000249464"/>
    </source>
</evidence>
<organism evidence="2 3">
    <name type="scientific">Microbotryum silenes-dioicae</name>
    <dbReference type="NCBI Taxonomy" id="796604"/>
    <lineage>
        <taxon>Eukaryota</taxon>
        <taxon>Fungi</taxon>
        <taxon>Dikarya</taxon>
        <taxon>Basidiomycota</taxon>
        <taxon>Pucciniomycotina</taxon>
        <taxon>Microbotryomycetes</taxon>
        <taxon>Microbotryales</taxon>
        <taxon>Microbotryaceae</taxon>
        <taxon>Microbotryum</taxon>
    </lineage>
</organism>
<evidence type="ECO:0000313" key="2">
    <source>
        <dbReference type="EMBL" id="SGZ22271.1"/>
    </source>
</evidence>
<dbReference type="Proteomes" id="UP000249464">
    <property type="component" value="Unassembled WGS sequence"/>
</dbReference>
<name>A0A2X0NDF1_9BASI</name>
<reference evidence="2 3" key="1">
    <citation type="submission" date="2016-11" db="EMBL/GenBank/DDBJ databases">
        <authorList>
            <person name="Jaros S."/>
            <person name="Januszkiewicz K."/>
            <person name="Wedrychowicz H."/>
        </authorList>
    </citation>
    <scope>NUCLEOTIDE SEQUENCE [LARGE SCALE GENOMIC DNA]</scope>
</reference>
<accession>A0A2X0NDF1</accession>
<protein>
    <submittedName>
        <fullName evidence="2">BQ5605_C022g09465 protein</fullName>
    </submittedName>
</protein>
<evidence type="ECO:0000256" key="1">
    <source>
        <dbReference type="SAM" id="MobiDB-lite"/>
    </source>
</evidence>
<sequence length="284" mass="32264">MDEFADLDISDYEDDSATLARRARIEAARLQARDYSAKLEEPEWYLTSETQSSSPSTIPLQEDHGSTSQLKDLHRRKIFAIQHHYLQRSYLTSLNLALILSNGNSYIRGDGSEDVEVLDLILRSFLKLWEKDPEGLVGAGAWKEQGPMIVEIARKWPNYRGVPTFSFTASKVLILLSTNPSPPVAVENPQETLSPILNALKLHLTQSRYLAQLERVLQFLDRPVLAKALTNPNGPEVTMEDKRKAFEGLILTEEERWTLEKVTGLRGEVQDEPQEDHLRDVRSL</sequence>